<dbReference type="InterPro" id="IPR011042">
    <property type="entry name" value="6-blade_b-propeller_TolB-like"/>
</dbReference>
<evidence type="ECO:0000313" key="4">
    <source>
        <dbReference type="Proteomes" id="UP001431902"/>
    </source>
</evidence>
<dbReference type="InterPro" id="IPR013658">
    <property type="entry name" value="SGL"/>
</dbReference>
<evidence type="ECO:0000259" key="2">
    <source>
        <dbReference type="Pfam" id="PF08450"/>
    </source>
</evidence>
<sequence length="302" mass="32651">MNDFQTIADTQDRVGESPVWDVRAQRLWWVDIEGAFIRSTVLDAAEGVQSWSMPERVGCIALTPVQGQLIAAMESGIARVSLQADGQVDTDWLARIQHPAPGMRFNDGRCDASGRLWVGTMVMDMSLASDLGGLYCLDERGLTGPHVTGLLTPNGLGFSPDGRTLYLSDSHPTVQKIWAFDLDAATGHLRNQRLFVDMNDWPGRPDGAAVDARGHYWICGNDAGQIHDFDAQGQWCQSLSVPMPKPSMCAFGGAKLDQLLVTSIIPAQTTEATRGSSGSLIALQPGVQGLPEPVFSRFPASV</sequence>
<dbReference type="GO" id="GO:0016787">
    <property type="term" value="F:hydrolase activity"/>
    <property type="evidence" value="ECO:0007669"/>
    <property type="project" value="UniProtKB-KW"/>
</dbReference>
<dbReference type="RefSeq" id="WP_283222789.1">
    <property type="nucleotide sequence ID" value="NZ_JASGBH010000001.1"/>
</dbReference>
<proteinExistence type="inferred from homology"/>
<dbReference type="EMBL" id="JASGBH010000001">
    <property type="protein sequence ID" value="MDI9232375.1"/>
    <property type="molecule type" value="Genomic_DNA"/>
</dbReference>
<dbReference type="EC" id="3.1.1.99" evidence="3"/>
<dbReference type="SUPFAM" id="SSF63829">
    <property type="entry name" value="Calcium-dependent phosphotriesterase"/>
    <property type="match status" value="1"/>
</dbReference>
<dbReference type="Gene3D" id="2.120.10.30">
    <property type="entry name" value="TolB, C-terminal domain"/>
    <property type="match status" value="1"/>
</dbReference>
<accession>A0ABT6X2M7</accession>
<organism evidence="3 4">
    <name type="scientific">Limnohabitans lacus</name>
    <dbReference type="NCBI Taxonomy" id="3045173"/>
    <lineage>
        <taxon>Bacteria</taxon>
        <taxon>Pseudomonadati</taxon>
        <taxon>Pseudomonadota</taxon>
        <taxon>Betaproteobacteria</taxon>
        <taxon>Burkholderiales</taxon>
        <taxon>Comamonadaceae</taxon>
        <taxon>Limnohabitans</taxon>
    </lineage>
</organism>
<keyword evidence="4" id="KW-1185">Reference proteome</keyword>
<dbReference type="PANTHER" id="PTHR10907">
    <property type="entry name" value="REGUCALCIN"/>
    <property type="match status" value="1"/>
</dbReference>
<dbReference type="PRINTS" id="PR01790">
    <property type="entry name" value="SMP30FAMILY"/>
</dbReference>
<name>A0ABT6X2M7_9BURK</name>
<keyword evidence="3" id="KW-0378">Hydrolase</keyword>
<evidence type="ECO:0000313" key="3">
    <source>
        <dbReference type="EMBL" id="MDI9232375.1"/>
    </source>
</evidence>
<comment type="caution">
    <text evidence="3">The sequence shown here is derived from an EMBL/GenBank/DDBJ whole genome shotgun (WGS) entry which is preliminary data.</text>
</comment>
<gene>
    <name evidence="3" type="ORF">QLQ16_00825</name>
</gene>
<evidence type="ECO:0000256" key="1">
    <source>
        <dbReference type="ARBA" id="ARBA00008853"/>
    </source>
</evidence>
<dbReference type="Proteomes" id="UP001431902">
    <property type="component" value="Unassembled WGS sequence"/>
</dbReference>
<dbReference type="PANTHER" id="PTHR10907:SF47">
    <property type="entry name" value="REGUCALCIN"/>
    <property type="match status" value="1"/>
</dbReference>
<protein>
    <submittedName>
        <fullName evidence="3">SMP-30/gluconolactonase/LRE family protein</fullName>
        <ecNumber evidence="3">3.1.1.99</ecNumber>
    </submittedName>
</protein>
<feature type="domain" description="SMP-30/Gluconolactonase/LRE-like region" evidence="2">
    <location>
        <begin position="14"/>
        <end position="264"/>
    </location>
</feature>
<dbReference type="InterPro" id="IPR005511">
    <property type="entry name" value="SMP-30"/>
</dbReference>
<dbReference type="Pfam" id="PF08450">
    <property type="entry name" value="SGL"/>
    <property type="match status" value="1"/>
</dbReference>
<comment type="similarity">
    <text evidence="1">Belongs to the SMP-30/CGR1 family.</text>
</comment>
<reference evidence="3" key="1">
    <citation type="submission" date="2023-05" db="EMBL/GenBank/DDBJ databases">
        <title>Limnohabitans sp. strain HM2-2 Genome sequencing and assembly.</title>
        <authorList>
            <person name="Jung Y."/>
        </authorList>
    </citation>
    <scope>NUCLEOTIDE SEQUENCE</scope>
    <source>
        <strain evidence="3">HM2-2</strain>
    </source>
</reference>